<evidence type="ECO:0000259" key="12">
    <source>
        <dbReference type="Pfam" id="PF07819"/>
    </source>
</evidence>
<keyword evidence="8 10" id="KW-1133">Transmembrane helix</keyword>
<dbReference type="Proteomes" id="UP000076532">
    <property type="component" value="Unassembled WGS sequence"/>
</dbReference>
<feature type="transmembrane region" description="Helical" evidence="10">
    <location>
        <begin position="813"/>
        <end position="834"/>
    </location>
</feature>
<keyword evidence="6 10" id="KW-0256">Endoplasmic reticulum</keyword>
<dbReference type="SUPFAM" id="SSF53474">
    <property type="entry name" value="alpha/beta-Hydrolases"/>
    <property type="match status" value="1"/>
</dbReference>
<sequence length="925" mass="100253">MSRSTTGIGLLSLVLVLLLCLASTEIPGSLSPQGCRMAWMSPSYVLQSGLDKSWSPLGDRYSLWLYREVGWEGTPGSGIPVLFIPGNAGSSHQVRSIASSATRQFYESPNIVSPAFSGRNIKPLDFYTVDFNEDFSALHGPTLKSQISYSTRAIDYILSQYPAGTKLIVMGHSMGGVVATSLLPSTNISAVITMSTPHTIPPAPFDAHIAQVYVHNMDILATDSTPILSLCGGAADVMIRSESCILPPISESNSEPIFRRTVFTSALEGSWTGVGHQAMVWCHQVRWRVARAALELGGSTSTEAQGDTLDTWLRDGNHLPSHIPSGGDLLLQDPSSFDTLPIGQALGITGPRSSHTYLLPVPDASSKFVLYVGKGSIPPVAPQDSGPLRASVYACHRPSGSASSPVCSDLSPTVLKLIPNPIPGNAFPVPDEGFAESEGVVVFEGTLPSYQSDDTWAAVHIEGASGIGWVAGGFVASPDTIVHAGGSLVDVFRIISVDLPKARLNAGLWARIHIPNLILNALVVYRILPVLDSSSNGCADASLPPLLMHTSGPSETHYYPLMRSSPHILLHSHSSAPYITGLNSAQTRGIDLTIYSSASSACISGLELTVDWWGTLGRLGSRYMIVILSWALGLIALMLLEGWTYGGEVNSLDVAQLLSRWSSQRLLKAMVFSYAFAFLPIPAEYYLGTVGEVWLSPIAPLLLCITTGLVIVSWWMLRLLMWPIGMLGRRLPKKNHIEPGRLSLVVSIGIIFLLIFLFLPWQIAFLGCWIIHLYTCATSQPEGEGTDRADFVTGDSLPAYMRPYSVNEHNHNMLLLLWMTWLLPLVAPVLAVWVRTLITAGLTVPFEGDHNFLNVAPFIVFVEFLSSRRLRITKNCRSVERSFARGGFLILAIAAFIFTTSSETYRLFVVSSCHIAGVVIVRLVF</sequence>
<feature type="transmembrane region" description="Helical" evidence="10">
    <location>
        <begin position="698"/>
        <end position="721"/>
    </location>
</feature>
<evidence type="ECO:0000259" key="13">
    <source>
        <dbReference type="Pfam" id="PF25140"/>
    </source>
</evidence>
<dbReference type="InterPro" id="IPR012908">
    <property type="entry name" value="PGAP1-ab_dom-like"/>
</dbReference>
<dbReference type="GO" id="GO:0006505">
    <property type="term" value="P:GPI anchor metabolic process"/>
    <property type="evidence" value="ECO:0007669"/>
    <property type="project" value="TreeGrafter"/>
</dbReference>
<keyword evidence="7 10" id="KW-0653">Protein transport</keyword>
<comment type="subcellular location">
    <subcellularLocation>
        <location evidence="1">Endoplasmic reticulum membrane</location>
        <topology evidence="1">Multi-pass membrane protein</topology>
    </subcellularLocation>
</comment>
<feature type="transmembrane region" description="Helical" evidence="10">
    <location>
        <begin position="742"/>
        <end position="763"/>
    </location>
</feature>
<keyword evidence="15" id="KW-1185">Reference proteome</keyword>
<evidence type="ECO:0000256" key="10">
    <source>
        <dbReference type="RuleBase" id="RU365011"/>
    </source>
</evidence>
<dbReference type="OrthoDB" id="348976at2759"/>
<evidence type="ECO:0000256" key="3">
    <source>
        <dbReference type="ARBA" id="ARBA00022448"/>
    </source>
</evidence>
<feature type="signal peptide" evidence="11">
    <location>
        <begin position="1"/>
        <end position="24"/>
    </location>
</feature>
<keyword evidence="9 10" id="KW-0472">Membrane</keyword>
<dbReference type="AlphaFoldDB" id="A0A166CAP0"/>
<evidence type="ECO:0000256" key="11">
    <source>
        <dbReference type="SAM" id="SignalP"/>
    </source>
</evidence>
<dbReference type="GO" id="GO:0015031">
    <property type="term" value="P:protein transport"/>
    <property type="evidence" value="ECO:0007669"/>
    <property type="project" value="UniProtKB-KW"/>
</dbReference>
<dbReference type="InterPro" id="IPR039529">
    <property type="entry name" value="PGAP1/BST1"/>
</dbReference>
<dbReference type="Pfam" id="PF25140">
    <property type="entry name" value="PGAP1_TMD"/>
    <property type="match status" value="1"/>
</dbReference>
<dbReference type="EC" id="3.1.-.-" evidence="10"/>
<dbReference type="Gene3D" id="3.40.50.1820">
    <property type="entry name" value="alpha/beta hydrolase"/>
    <property type="match status" value="1"/>
</dbReference>
<feature type="transmembrane region" description="Helical" evidence="10">
    <location>
        <begin position="623"/>
        <end position="645"/>
    </location>
</feature>
<dbReference type="Pfam" id="PF07819">
    <property type="entry name" value="PGAP1"/>
    <property type="match status" value="1"/>
</dbReference>
<feature type="chain" id="PRO_5007871555" description="GPI inositol-deacylase" evidence="11">
    <location>
        <begin position="25"/>
        <end position="925"/>
    </location>
</feature>
<dbReference type="EMBL" id="KV417632">
    <property type="protein sequence ID" value="KZP13457.1"/>
    <property type="molecule type" value="Genomic_DNA"/>
</dbReference>
<proteinExistence type="inferred from homology"/>
<comment type="function">
    <text evidence="10">Involved in inositol deacylation of GPI-anchored proteins which plays important roles in the quality control and ER-associated degradation of GPI-anchored proteins.</text>
</comment>
<dbReference type="STRING" id="436010.A0A166CAP0"/>
<keyword evidence="11" id="KW-0732">Signal</keyword>
<dbReference type="PANTHER" id="PTHR15495:SF7">
    <property type="entry name" value="GPI INOSITOL-DEACYLASE"/>
    <property type="match status" value="1"/>
</dbReference>
<feature type="domain" description="GPI inositol-deacylase PGAP1-like alpha/beta" evidence="12">
    <location>
        <begin position="77"/>
        <end position="295"/>
    </location>
</feature>
<comment type="similarity">
    <text evidence="2 10">Belongs to the GPI inositol-deacylase family.</text>
</comment>
<feature type="transmembrane region" description="Helical" evidence="10">
    <location>
        <begin position="882"/>
        <end position="899"/>
    </location>
</feature>
<protein>
    <recommendedName>
        <fullName evidence="10">GPI inositol-deacylase</fullName>
        <ecNumber evidence="10">3.1.-.-</ecNumber>
    </recommendedName>
</protein>
<evidence type="ECO:0000256" key="1">
    <source>
        <dbReference type="ARBA" id="ARBA00004477"/>
    </source>
</evidence>
<evidence type="ECO:0000256" key="5">
    <source>
        <dbReference type="ARBA" id="ARBA00022801"/>
    </source>
</evidence>
<gene>
    <name evidence="14" type="ORF">FIBSPDRAFT_921637</name>
</gene>
<name>A0A166CAP0_9AGAM</name>
<accession>A0A166CAP0</accession>
<evidence type="ECO:0000256" key="7">
    <source>
        <dbReference type="ARBA" id="ARBA00022927"/>
    </source>
</evidence>
<feature type="transmembrane region" description="Helical" evidence="10">
    <location>
        <begin position="666"/>
        <end position="686"/>
    </location>
</feature>
<dbReference type="PANTHER" id="PTHR15495">
    <property type="entry name" value="NEGATIVE REGULATOR OF VESICLE FORMATION-RELATED"/>
    <property type="match status" value="1"/>
</dbReference>
<feature type="transmembrane region" description="Helical" evidence="10">
    <location>
        <begin position="905"/>
        <end position="924"/>
    </location>
</feature>
<dbReference type="InterPro" id="IPR029058">
    <property type="entry name" value="AB_hydrolase_fold"/>
</dbReference>
<evidence type="ECO:0000313" key="15">
    <source>
        <dbReference type="Proteomes" id="UP000076532"/>
    </source>
</evidence>
<evidence type="ECO:0000256" key="6">
    <source>
        <dbReference type="ARBA" id="ARBA00022824"/>
    </source>
</evidence>
<organism evidence="14 15">
    <name type="scientific">Athelia psychrophila</name>
    <dbReference type="NCBI Taxonomy" id="1759441"/>
    <lineage>
        <taxon>Eukaryota</taxon>
        <taxon>Fungi</taxon>
        <taxon>Dikarya</taxon>
        <taxon>Basidiomycota</taxon>
        <taxon>Agaricomycotina</taxon>
        <taxon>Agaricomycetes</taxon>
        <taxon>Agaricomycetidae</taxon>
        <taxon>Atheliales</taxon>
        <taxon>Atheliaceae</taxon>
        <taxon>Athelia</taxon>
    </lineage>
</organism>
<dbReference type="GO" id="GO:0050185">
    <property type="term" value="F:phosphatidylinositol deacylase activity"/>
    <property type="evidence" value="ECO:0007669"/>
    <property type="project" value="TreeGrafter"/>
</dbReference>
<evidence type="ECO:0000256" key="8">
    <source>
        <dbReference type="ARBA" id="ARBA00022989"/>
    </source>
</evidence>
<evidence type="ECO:0000313" key="14">
    <source>
        <dbReference type="EMBL" id="KZP13457.1"/>
    </source>
</evidence>
<keyword evidence="3 10" id="KW-0813">Transport</keyword>
<dbReference type="GO" id="GO:0005789">
    <property type="term" value="C:endoplasmic reticulum membrane"/>
    <property type="evidence" value="ECO:0007669"/>
    <property type="project" value="UniProtKB-SubCell"/>
</dbReference>
<keyword evidence="4 10" id="KW-0812">Transmembrane</keyword>
<feature type="domain" description="GPI inositol-deacylase transmembrane" evidence="13">
    <location>
        <begin position="683"/>
        <end position="912"/>
    </location>
</feature>
<evidence type="ECO:0000256" key="9">
    <source>
        <dbReference type="ARBA" id="ARBA00023136"/>
    </source>
</evidence>
<keyword evidence="5 10" id="KW-0378">Hydrolase</keyword>
<reference evidence="14 15" key="1">
    <citation type="journal article" date="2016" name="Mol. Biol. Evol.">
        <title>Comparative Genomics of Early-Diverging Mushroom-Forming Fungi Provides Insights into the Origins of Lignocellulose Decay Capabilities.</title>
        <authorList>
            <person name="Nagy L.G."/>
            <person name="Riley R."/>
            <person name="Tritt A."/>
            <person name="Adam C."/>
            <person name="Daum C."/>
            <person name="Floudas D."/>
            <person name="Sun H."/>
            <person name="Yadav J.S."/>
            <person name="Pangilinan J."/>
            <person name="Larsson K.H."/>
            <person name="Matsuura K."/>
            <person name="Barry K."/>
            <person name="Labutti K."/>
            <person name="Kuo R."/>
            <person name="Ohm R.A."/>
            <person name="Bhattacharya S.S."/>
            <person name="Shirouzu T."/>
            <person name="Yoshinaga Y."/>
            <person name="Martin F.M."/>
            <person name="Grigoriev I.V."/>
            <person name="Hibbett D.S."/>
        </authorList>
    </citation>
    <scope>NUCLEOTIDE SEQUENCE [LARGE SCALE GENOMIC DNA]</scope>
    <source>
        <strain evidence="14 15">CBS 109695</strain>
    </source>
</reference>
<dbReference type="GO" id="GO:0006888">
    <property type="term" value="P:endoplasmic reticulum to Golgi vesicle-mediated transport"/>
    <property type="evidence" value="ECO:0007669"/>
    <property type="project" value="TreeGrafter"/>
</dbReference>
<evidence type="ECO:0000256" key="2">
    <source>
        <dbReference type="ARBA" id="ARBA00006931"/>
    </source>
</evidence>
<dbReference type="InterPro" id="IPR056824">
    <property type="entry name" value="PGAP1_TMD"/>
</dbReference>
<evidence type="ECO:0000256" key="4">
    <source>
        <dbReference type="ARBA" id="ARBA00022692"/>
    </source>
</evidence>